<accession>K2G799</accession>
<gene>
    <name evidence="2" type="ORF">ACD_2C00025G0013</name>
</gene>
<dbReference type="InterPro" id="IPR011856">
    <property type="entry name" value="tRNA_endonuc-like_dom_sf"/>
</dbReference>
<dbReference type="GO" id="GO:0004519">
    <property type="term" value="F:endonuclease activity"/>
    <property type="evidence" value="ECO:0007669"/>
    <property type="project" value="InterPro"/>
</dbReference>
<dbReference type="InterPro" id="IPR011335">
    <property type="entry name" value="Restrct_endonuc-II-like"/>
</dbReference>
<name>K2G799_9BACT</name>
<feature type="domain" description="Restriction endonuclease type IV Mrr" evidence="1">
    <location>
        <begin position="66"/>
        <end position="176"/>
    </location>
</feature>
<sequence length="256" mass="31939">MLHLIFLIFNHQCDKLIYNIIHFANMYVPYTRIMKEEYKNLLKFVKDKNDVRELIKIKYFLNYTWFEIYVTEFLKKDKYKFMTLHNGGMDDKWIDIKWIRKENWKTQYLIVQCKHWNDKHIQLDDVAAWYWKVVEHRIHENLFLVFATTSWFTDNAKQFCKDKEIYMLDYKEIIKMTKDWNFDDLEKFIKSTDNDYKKEDLFLPYYLKKLEWHEKNYIDKDEYLKQKIQAKRISISDRNSLKKSFFSKILELVWIT</sequence>
<organism evidence="2">
    <name type="scientific">uncultured bacterium</name>
    <name type="common">gcode 4</name>
    <dbReference type="NCBI Taxonomy" id="1234023"/>
    <lineage>
        <taxon>Bacteria</taxon>
        <taxon>environmental samples</taxon>
    </lineage>
</organism>
<evidence type="ECO:0000313" key="2">
    <source>
        <dbReference type="EMBL" id="EKE30222.1"/>
    </source>
</evidence>
<dbReference type="GO" id="GO:0003677">
    <property type="term" value="F:DNA binding"/>
    <property type="evidence" value="ECO:0007669"/>
    <property type="project" value="InterPro"/>
</dbReference>
<dbReference type="SUPFAM" id="SSF52980">
    <property type="entry name" value="Restriction endonuclease-like"/>
    <property type="match status" value="1"/>
</dbReference>
<reference evidence="2" key="1">
    <citation type="journal article" date="2012" name="Science">
        <title>Fermentation, hydrogen, and sulfur metabolism in multiple uncultivated bacterial phyla.</title>
        <authorList>
            <person name="Wrighton K.C."/>
            <person name="Thomas B.C."/>
            <person name="Sharon I."/>
            <person name="Miller C.S."/>
            <person name="Castelle C.J."/>
            <person name="VerBerkmoes N.C."/>
            <person name="Wilkins M.J."/>
            <person name="Hettich R.L."/>
            <person name="Lipton M.S."/>
            <person name="Williams K.H."/>
            <person name="Long P.E."/>
            <person name="Banfield J.F."/>
        </authorList>
    </citation>
    <scope>NUCLEOTIDE SEQUENCE [LARGE SCALE GENOMIC DNA]</scope>
</reference>
<proteinExistence type="predicted"/>
<comment type="caution">
    <text evidence="2">The sequence shown here is derived from an EMBL/GenBank/DDBJ whole genome shotgun (WGS) entry which is preliminary data.</text>
</comment>
<evidence type="ECO:0000259" key="1">
    <source>
        <dbReference type="Pfam" id="PF04471"/>
    </source>
</evidence>
<dbReference type="EMBL" id="AMFJ01000025">
    <property type="protein sequence ID" value="EKE30222.1"/>
    <property type="molecule type" value="Genomic_DNA"/>
</dbReference>
<dbReference type="GO" id="GO:0009307">
    <property type="term" value="P:DNA restriction-modification system"/>
    <property type="evidence" value="ECO:0007669"/>
    <property type="project" value="InterPro"/>
</dbReference>
<dbReference type="Pfam" id="PF04471">
    <property type="entry name" value="Mrr_cat"/>
    <property type="match status" value="1"/>
</dbReference>
<dbReference type="Gene3D" id="3.40.1350.10">
    <property type="match status" value="1"/>
</dbReference>
<dbReference type="AlphaFoldDB" id="K2G799"/>
<dbReference type="InterPro" id="IPR007560">
    <property type="entry name" value="Restrct_endonuc_IV_Mrr"/>
</dbReference>
<protein>
    <recommendedName>
        <fullName evidence="1">Restriction endonuclease type IV Mrr domain-containing protein</fullName>
    </recommendedName>
</protein>